<dbReference type="PANTHER" id="PTHR19321">
    <property type="entry name" value="PROTEIN REGULATOR OF CYTOKINESIS 1 PRC1-RELATED"/>
    <property type="match status" value="1"/>
</dbReference>
<dbReference type="InterPro" id="IPR007145">
    <property type="entry name" value="MAP65_Ase1_PRC1"/>
</dbReference>
<feature type="compositionally biased region" description="Low complexity" evidence="1">
    <location>
        <begin position="459"/>
        <end position="483"/>
    </location>
</feature>
<comment type="caution">
    <text evidence="2">The sequence shown here is derived from an EMBL/GenBank/DDBJ whole genome shotgun (WGS) entry which is preliminary data.</text>
</comment>
<evidence type="ECO:0000313" key="2">
    <source>
        <dbReference type="EMBL" id="KAF4664690.1"/>
    </source>
</evidence>
<dbReference type="GO" id="GO:0051256">
    <property type="term" value="P:mitotic spindle midzone assembly"/>
    <property type="evidence" value="ECO:0007669"/>
    <property type="project" value="TreeGrafter"/>
</dbReference>
<dbReference type="Proteomes" id="UP000570595">
    <property type="component" value="Unassembled WGS sequence"/>
</dbReference>
<dbReference type="GO" id="GO:0008017">
    <property type="term" value="F:microtubule binding"/>
    <property type="evidence" value="ECO:0007669"/>
    <property type="project" value="InterPro"/>
</dbReference>
<evidence type="ECO:0000256" key="1">
    <source>
        <dbReference type="SAM" id="MobiDB-lite"/>
    </source>
</evidence>
<name>A0A7J6M0F4_PEROL</name>
<evidence type="ECO:0000313" key="3">
    <source>
        <dbReference type="Proteomes" id="UP000570595"/>
    </source>
</evidence>
<organism evidence="2 3">
    <name type="scientific">Perkinsus olseni</name>
    <name type="common">Perkinsus atlanticus</name>
    <dbReference type="NCBI Taxonomy" id="32597"/>
    <lineage>
        <taxon>Eukaryota</taxon>
        <taxon>Sar</taxon>
        <taxon>Alveolata</taxon>
        <taxon>Perkinsozoa</taxon>
        <taxon>Perkinsea</taxon>
        <taxon>Perkinsida</taxon>
        <taxon>Perkinsidae</taxon>
        <taxon>Perkinsus</taxon>
    </lineage>
</organism>
<accession>A0A7J6M0F4</accession>
<dbReference type="PANTHER" id="PTHR19321:SF41">
    <property type="entry name" value="FASCETTO-RELATED"/>
    <property type="match status" value="1"/>
</dbReference>
<dbReference type="EMBL" id="JABAHT010000111">
    <property type="protein sequence ID" value="KAF4664690.1"/>
    <property type="molecule type" value="Genomic_DNA"/>
</dbReference>
<feature type="region of interest" description="Disordered" evidence="1">
    <location>
        <begin position="593"/>
        <end position="627"/>
    </location>
</feature>
<gene>
    <name evidence="2" type="ORF">FOZ61_000611</name>
</gene>
<dbReference type="AlphaFoldDB" id="A0A7J6M0F4"/>
<feature type="compositionally biased region" description="Basic and acidic residues" evidence="1">
    <location>
        <begin position="484"/>
        <end position="493"/>
    </location>
</feature>
<feature type="region of interest" description="Disordered" evidence="1">
    <location>
        <begin position="455"/>
        <end position="493"/>
    </location>
</feature>
<sequence>MTVCPPPPPPSIGTTTALPWPAKAITIPATTSTTTEAWVGMDTLQKEFRRQIEGVWSSIGLSEEERGKRLSALGEYFKEVFTNVISKEKECRDALDRSVKDMRQQITNLSAELEERVSLDDSVLAPGLPLRRQEAALLPIYNGLKKLHEERLASLRHQYEDLVAARHQLGILPLPPTPKSVSRSQLEQLEDLRRETMEVAEERLCWIHDAVGELQQLIEEAFGGEWPLIVEREGEEKLRCDPEVPQALADSHASLSTLLVGIESSGPSELRNLSDVATCVLLKDDLKIYVEELLKYCNEAADARTEEAAMVYQKIRRLLRELEMTDADVGLPGEEDDITLDTEGIQALHSVLQSLIDTRHDRLLELIEGKRTLIRDAVQEMRMSRLEAKALRLDALLGLEIGALSDEEVELHGRMCELLTERLNAVRPIMRLLGRMEQLFGVKLELQESLKDPERLMARPSLSSTGRRSSTSSSTGGRRASTQRTRDPGRLLREEKMRNMVAKELPTVQQKLRDRLEDFERTFEIPLLMRGSTPEDRGGGDGGLDYAVSVAVELAISRGEFPTTQEANRESRELLDEARLQMASMYDGLASPGLLEVSESPSPAQRSSCSSSSPEQVHENPGDVGVAEKPSAAASFLRLDTTPVSSKSPESQGQWGEILSPSKVITPLYAPLVAGAATPGPGISLLEASSLGDFGSPPTDKMTTRSLPQRSHTVSDLREDSGSSDDVSFHSPMAFARSPVVVQHGPVRLSLREQRERLKAAKTTRGLDEVGEERAHACRNLVSFCPSCEHL</sequence>
<protein>
    <submittedName>
        <fullName evidence="2">Uncharacterized protein</fullName>
    </submittedName>
</protein>
<proteinExistence type="predicted"/>
<dbReference type="Pfam" id="PF03999">
    <property type="entry name" value="MAP65_ASE1"/>
    <property type="match status" value="1"/>
</dbReference>
<reference evidence="2 3" key="1">
    <citation type="submission" date="2020-04" db="EMBL/GenBank/DDBJ databases">
        <title>Perkinsus olseni comparative genomics.</title>
        <authorList>
            <person name="Bogema D.R."/>
        </authorList>
    </citation>
    <scope>NUCLEOTIDE SEQUENCE [LARGE SCALE GENOMIC DNA]</scope>
    <source>
        <strain evidence="2">ATCC PRA-179</strain>
    </source>
</reference>
<dbReference type="GO" id="GO:0005737">
    <property type="term" value="C:cytoplasm"/>
    <property type="evidence" value="ECO:0007669"/>
    <property type="project" value="TreeGrafter"/>
</dbReference>
<dbReference type="OrthoDB" id="642895at2759"/>
<dbReference type="Gene3D" id="1.20.58.1520">
    <property type="match status" value="1"/>
</dbReference>
<dbReference type="GO" id="GO:1990023">
    <property type="term" value="C:mitotic spindle midzone"/>
    <property type="evidence" value="ECO:0007669"/>
    <property type="project" value="TreeGrafter"/>
</dbReference>
<feature type="region of interest" description="Disordered" evidence="1">
    <location>
        <begin position="689"/>
        <end position="728"/>
    </location>
</feature>
<feature type="compositionally biased region" description="Low complexity" evidence="1">
    <location>
        <begin position="598"/>
        <end position="614"/>
    </location>
</feature>